<sequence>MFIPPVSPQLPVYQPKAPDMVPDVTAVGRTSPVQAETLGRSVQQDAQRASERRPLRPRKPNDWDAVDVSERGELLLLLDDVAEELLAVRSRLASDEAVYTVLRAADQLRQAYQRLAAPYGRHDNPADLLGVAASLQEGLTHVPAQDDGLPMSSLGVRLGAEGELHVDAARLAWACQQRPDMARRLDAVVANLHAQVLGAQRRLNHPATGPGRGLDAQLLSAHYAAQSAQVMASASHPPRRMPPTIHDVVEKP</sequence>
<evidence type="ECO:0000256" key="1">
    <source>
        <dbReference type="SAM" id="MobiDB-lite"/>
    </source>
</evidence>
<keyword evidence="3" id="KW-1185">Reference proteome</keyword>
<protein>
    <submittedName>
        <fullName evidence="2">Uncharacterized protein</fullName>
    </submittedName>
</protein>
<accession>A0A318KXH1</accession>
<dbReference type="OrthoDB" id="9842573at2"/>
<feature type="region of interest" description="Disordered" evidence="1">
    <location>
        <begin position="23"/>
        <end position="64"/>
    </location>
</feature>
<feature type="compositionally biased region" description="Basic and acidic residues" evidence="1">
    <location>
        <begin position="48"/>
        <end position="64"/>
    </location>
</feature>
<proteinExistence type="predicted"/>
<comment type="caution">
    <text evidence="2">The sequence shown here is derived from an EMBL/GenBank/DDBJ whole genome shotgun (WGS) entry which is preliminary data.</text>
</comment>
<gene>
    <name evidence="2" type="ORF">DFR34_104100</name>
</gene>
<organism evidence="2 3">
    <name type="scientific">Rivihabitans pingtungensis</name>
    <dbReference type="NCBI Taxonomy" id="1054498"/>
    <lineage>
        <taxon>Bacteria</taxon>
        <taxon>Pseudomonadati</taxon>
        <taxon>Pseudomonadota</taxon>
        <taxon>Betaproteobacteria</taxon>
        <taxon>Neisseriales</taxon>
        <taxon>Aquaspirillaceae</taxon>
        <taxon>Rivihabitans</taxon>
    </lineage>
</organism>
<name>A0A318KXH1_9NEIS</name>
<dbReference type="AlphaFoldDB" id="A0A318KXH1"/>
<dbReference type="RefSeq" id="WP_146215054.1">
    <property type="nucleotide sequence ID" value="NZ_CALCOA010000127.1"/>
</dbReference>
<feature type="region of interest" description="Disordered" evidence="1">
    <location>
        <begin position="232"/>
        <end position="252"/>
    </location>
</feature>
<evidence type="ECO:0000313" key="3">
    <source>
        <dbReference type="Proteomes" id="UP000247555"/>
    </source>
</evidence>
<dbReference type="EMBL" id="QJKI01000004">
    <property type="protein sequence ID" value="PXX80326.1"/>
    <property type="molecule type" value="Genomic_DNA"/>
</dbReference>
<reference evidence="2 3" key="1">
    <citation type="submission" date="2018-05" db="EMBL/GenBank/DDBJ databases">
        <title>Genomic Encyclopedia of Type Strains, Phase IV (KMG-IV): sequencing the most valuable type-strain genomes for metagenomic binning, comparative biology and taxonomic classification.</title>
        <authorList>
            <person name="Goeker M."/>
        </authorList>
    </citation>
    <scope>NUCLEOTIDE SEQUENCE [LARGE SCALE GENOMIC DNA]</scope>
    <source>
        <strain evidence="2 3">DSM 29661</strain>
    </source>
</reference>
<dbReference type="Proteomes" id="UP000247555">
    <property type="component" value="Unassembled WGS sequence"/>
</dbReference>
<evidence type="ECO:0000313" key="2">
    <source>
        <dbReference type="EMBL" id="PXX80326.1"/>
    </source>
</evidence>